<evidence type="ECO:0000256" key="5">
    <source>
        <dbReference type="ARBA" id="ARBA00022824"/>
    </source>
</evidence>
<evidence type="ECO:0000256" key="2">
    <source>
        <dbReference type="ARBA" id="ARBA00010617"/>
    </source>
</evidence>
<gene>
    <name evidence="14" type="primary">LOC107114917</name>
</gene>
<dbReference type="SUPFAM" id="SSF48264">
    <property type="entry name" value="Cytochrome P450"/>
    <property type="match status" value="1"/>
</dbReference>
<keyword evidence="6 12" id="KW-0492">Microsome</keyword>
<evidence type="ECO:0000256" key="8">
    <source>
        <dbReference type="ARBA" id="ARBA00023004"/>
    </source>
</evidence>
<dbReference type="InterPro" id="IPR002401">
    <property type="entry name" value="Cyt_P450_E_grp-I"/>
</dbReference>
<keyword evidence="10" id="KW-0472">Membrane</keyword>
<evidence type="ECO:0000256" key="3">
    <source>
        <dbReference type="ARBA" id="ARBA00022617"/>
    </source>
</evidence>
<comment type="cofactor">
    <cofactor evidence="1 12">
        <name>heme</name>
        <dbReference type="ChEBI" id="CHEBI:30413"/>
    </cofactor>
</comment>
<evidence type="ECO:0000256" key="7">
    <source>
        <dbReference type="ARBA" id="ARBA00023002"/>
    </source>
</evidence>
<dbReference type="PANTHER" id="PTHR24289">
    <property type="entry name" value="STEROID 17-ALPHA-HYDROXYLASE/17,20 LYASE"/>
    <property type="match status" value="1"/>
</dbReference>
<keyword evidence="8 11" id="KW-0408">Iron</keyword>
<evidence type="ECO:0000256" key="11">
    <source>
        <dbReference type="RuleBase" id="RU000461"/>
    </source>
</evidence>
<dbReference type="PRINTS" id="PR00385">
    <property type="entry name" value="P450"/>
</dbReference>
<evidence type="ECO:0000256" key="1">
    <source>
        <dbReference type="ARBA" id="ARBA00001971"/>
    </source>
</evidence>
<dbReference type="EC" id="1.14.14.1" evidence="12"/>
<proteinExistence type="inferred from homology"/>
<keyword evidence="7 11" id="KW-0560">Oxidoreductase</keyword>
<name>A0ABM1KE73_GEKJA</name>
<dbReference type="PRINTS" id="PR01683">
    <property type="entry name" value="EP450ICYP1A"/>
</dbReference>
<evidence type="ECO:0000256" key="12">
    <source>
        <dbReference type="RuleBase" id="RU368045"/>
    </source>
</evidence>
<keyword evidence="5 12" id="KW-0256">Endoplasmic reticulum</keyword>
<comment type="subcellular location">
    <subcellularLocation>
        <location evidence="12">Endoplasmic reticulum membrane</location>
        <topology evidence="12">Peripheral membrane protein</topology>
    </subcellularLocation>
    <subcellularLocation>
        <location evidence="12">Microsome membrane</location>
        <topology evidence="12">Peripheral membrane protein</topology>
    </subcellularLocation>
</comment>
<keyword evidence="13" id="KW-1185">Reference proteome</keyword>
<protein>
    <recommendedName>
        <fullName evidence="12">Cytochrome P450 1A</fullName>
        <ecNumber evidence="12">1.14.14.1</ecNumber>
    </recommendedName>
</protein>
<dbReference type="Pfam" id="PF00067">
    <property type="entry name" value="p450"/>
    <property type="match status" value="1"/>
</dbReference>
<dbReference type="PANTHER" id="PTHR24289:SF21">
    <property type="entry name" value="CYTOCHROME P450 1A"/>
    <property type="match status" value="1"/>
</dbReference>
<dbReference type="GeneID" id="107114917"/>
<accession>A0ABM1KE73</accession>
<dbReference type="InterPro" id="IPR036396">
    <property type="entry name" value="Cyt_P450_sf"/>
</dbReference>
<dbReference type="InterPro" id="IPR001128">
    <property type="entry name" value="Cyt_P450"/>
</dbReference>
<organism evidence="13 14">
    <name type="scientific">Gekko japonicus</name>
    <name type="common">Schlegel's Japanese gecko</name>
    <dbReference type="NCBI Taxonomy" id="146911"/>
    <lineage>
        <taxon>Eukaryota</taxon>
        <taxon>Metazoa</taxon>
        <taxon>Chordata</taxon>
        <taxon>Craniata</taxon>
        <taxon>Vertebrata</taxon>
        <taxon>Euteleostomi</taxon>
        <taxon>Lepidosauria</taxon>
        <taxon>Squamata</taxon>
        <taxon>Bifurcata</taxon>
        <taxon>Gekkota</taxon>
        <taxon>Gekkonidae</taxon>
        <taxon>Gekkoninae</taxon>
        <taxon>Gekko</taxon>
    </lineage>
</organism>
<evidence type="ECO:0000313" key="14">
    <source>
        <dbReference type="RefSeq" id="XP_015272010.1"/>
    </source>
</evidence>
<evidence type="ECO:0000313" key="13">
    <source>
        <dbReference type="Proteomes" id="UP000694871"/>
    </source>
</evidence>
<evidence type="ECO:0000256" key="10">
    <source>
        <dbReference type="ARBA" id="ARBA00023136"/>
    </source>
</evidence>
<evidence type="ECO:0000256" key="4">
    <source>
        <dbReference type="ARBA" id="ARBA00022723"/>
    </source>
</evidence>
<dbReference type="InterPro" id="IPR008066">
    <property type="entry name" value="Cyt_P450_E_grp-I_CYP1"/>
</dbReference>
<comment type="similarity">
    <text evidence="2 11">Belongs to the cytochrome P450 family.</text>
</comment>
<evidence type="ECO:0000256" key="9">
    <source>
        <dbReference type="ARBA" id="ARBA00023033"/>
    </source>
</evidence>
<dbReference type="PROSITE" id="PS00086">
    <property type="entry name" value="CYTOCHROME_P450"/>
    <property type="match status" value="1"/>
</dbReference>
<sequence length="520" mass="59280">MLFLASLGLMSATEFLLASVVFCLIFTTLNSSRKRIPQGLWELPGPVGYPLIGSMLEIGKNPHLSLTQMSKKYGDVMKVRIGTRPVLVLSGLETIKQAMVKQGGDFMGRPDLYSMRHVTDGQSMSFSTDSGEVWAARRKLVQNALKNFASSPSPGSLSSTLLEEHVSQEAERLVTKLQEVMREQQRFDPFRYLVVSVANVVSAMCFGKRHSHDDQQLLGIVNESEQFVEVASSGNLVDFIPLLRLLPGNSMKKFKEFNQRFTHFLQNIVKDHYESFSKDNIRDITDSLIDLSQEKDRNTKIQLPTEKIVNLVNDIFGAGFDTVTTALSWCLTYLVVYPEIQKKIQGEIDETIGSERKPRLSDRPLLPYTEAFIQEVFRHSSFLPFTIPHCTTRDTILNGYFIPKDMCVFVNQWQVNHDKDLWKDPSTFKPERFLSANGKEIDRDECEKVLVFGLGKRRCVGETIARWEVFLFLTTLLQELQITIQDGVKVDMTPRYGLTMKLKRCEHFQVTKRSPTRPAE</sequence>
<dbReference type="PRINTS" id="PR00463">
    <property type="entry name" value="EP450I"/>
</dbReference>
<comment type="function">
    <text evidence="12">Cytochromes P450 are a group of heme-thiolate monooxygenases. They oxidize a variety of structurally unrelated compounds, including steroids, fatty acids, and xenobiotics.</text>
</comment>
<keyword evidence="4 11" id="KW-0479">Metal-binding</keyword>
<dbReference type="RefSeq" id="XP_015272010.1">
    <property type="nucleotide sequence ID" value="XM_015416524.1"/>
</dbReference>
<dbReference type="Gene3D" id="1.10.630.10">
    <property type="entry name" value="Cytochrome P450"/>
    <property type="match status" value="1"/>
</dbReference>
<dbReference type="Proteomes" id="UP000694871">
    <property type="component" value="Unplaced"/>
</dbReference>
<dbReference type="InterPro" id="IPR017972">
    <property type="entry name" value="Cyt_P450_CS"/>
</dbReference>
<evidence type="ECO:0000256" key="6">
    <source>
        <dbReference type="ARBA" id="ARBA00022848"/>
    </source>
</evidence>
<reference evidence="14" key="1">
    <citation type="submission" date="2025-08" db="UniProtKB">
        <authorList>
            <consortium name="RefSeq"/>
        </authorList>
    </citation>
    <scope>IDENTIFICATION</scope>
</reference>
<keyword evidence="3 11" id="KW-0349">Heme</keyword>
<keyword evidence="9 11" id="KW-0503">Monooxygenase</keyword>